<dbReference type="Proteomes" id="UP000749311">
    <property type="component" value="Unassembled WGS sequence"/>
</dbReference>
<protein>
    <submittedName>
        <fullName evidence="1">Uncharacterized protein</fullName>
    </submittedName>
</protein>
<evidence type="ECO:0000313" key="2">
    <source>
        <dbReference type="Proteomes" id="UP000749311"/>
    </source>
</evidence>
<evidence type="ECO:0000313" key="1">
    <source>
        <dbReference type="EMBL" id="NIH56681.1"/>
    </source>
</evidence>
<dbReference type="EMBL" id="JAAMOZ010000001">
    <property type="protein sequence ID" value="NIH56681.1"/>
    <property type="molecule type" value="Genomic_DNA"/>
</dbReference>
<sequence length="74" mass="7733">MNILVPGSDSLTSDLNDGARADVIRVGQLGADCGRMNLVSIRSGRKAPSCWPMRASATACRTVTSTEPNDTVPA</sequence>
<proteinExistence type="predicted"/>
<accession>A0ABX0SJ63</accession>
<organism evidence="1 2">
    <name type="scientific">Brooklawnia cerclae</name>
    <dbReference type="NCBI Taxonomy" id="349934"/>
    <lineage>
        <taxon>Bacteria</taxon>
        <taxon>Bacillati</taxon>
        <taxon>Actinomycetota</taxon>
        <taxon>Actinomycetes</taxon>
        <taxon>Propionibacteriales</taxon>
        <taxon>Propionibacteriaceae</taxon>
        <taxon>Brooklawnia</taxon>
    </lineage>
</organism>
<comment type="caution">
    <text evidence="1">The sequence shown here is derived from an EMBL/GenBank/DDBJ whole genome shotgun (WGS) entry which is preliminary data.</text>
</comment>
<gene>
    <name evidence="1" type="ORF">FB473_001326</name>
</gene>
<keyword evidence="2" id="KW-1185">Reference proteome</keyword>
<reference evidence="1 2" key="1">
    <citation type="submission" date="2020-02" db="EMBL/GenBank/DDBJ databases">
        <title>Sequencing the genomes of 1000 actinobacteria strains.</title>
        <authorList>
            <person name="Klenk H.-P."/>
        </authorList>
    </citation>
    <scope>NUCLEOTIDE SEQUENCE [LARGE SCALE GENOMIC DNA]</scope>
    <source>
        <strain evidence="1 2">DSM 19609</strain>
    </source>
</reference>
<dbReference type="RefSeq" id="WP_167165809.1">
    <property type="nucleotide sequence ID" value="NZ_BAAAOO010000015.1"/>
</dbReference>
<name>A0ABX0SJ63_9ACTN</name>